<evidence type="ECO:0000256" key="1">
    <source>
        <dbReference type="SAM" id="SignalP"/>
    </source>
</evidence>
<protein>
    <submittedName>
        <fullName evidence="2">Photosystem I assembly protein Ycf3</fullName>
    </submittedName>
</protein>
<gene>
    <name evidence="2" type="primary">ycf3</name>
    <name evidence="2" type="ORF">PAM7066_02584</name>
</gene>
<dbReference type="RefSeq" id="WP_085854584.1">
    <property type="nucleotide sequence ID" value="NZ_FOPF01000007.1"/>
</dbReference>
<dbReference type="Pfam" id="PF14559">
    <property type="entry name" value="TPR_19"/>
    <property type="match status" value="1"/>
</dbReference>
<organism evidence="2 3">
    <name type="scientific">Palleronia marisminoris</name>
    <dbReference type="NCBI Taxonomy" id="315423"/>
    <lineage>
        <taxon>Bacteria</taxon>
        <taxon>Pseudomonadati</taxon>
        <taxon>Pseudomonadota</taxon>
        <taxon>Alphaproteobacteria</taxon>
        <taxon>Rhodobacterales</taxon>
        <taxon>Roseobacteraceae</taxon>
        <taxon>Palleronia</taxon>
    </lineage>
</organism>
<feature type="chain" id="PRO_5010991242" evidence="1">
    <location>
        <begin position="20"/>
        <end position="286"/>
    </location>
</feature>
<dbReference type="EMBL" id="FWFV01000007">
    <property type="protein sequence ID" value="SLN54654.1"/>
    <property type="molecule type" value="Genomic_DNA"/>
</dbReference>
<name>A0A1Y5T316_9RHOB</name>
<dbReference type="AlphaFoldDB" id="A0A1Y5T316"/>
<dbReference type="Gene3D" id="1.25.40.10">
    <property type="entry name" value="Tetratricopeptide repeat domain"/>
    <property type="match status" value="2"/>
</dbReference>
<evidence type="ECO:0000313" key="2">
    <source>
        <dbReference type="EMBL" id="SLN54654.1"/>
    </source>
</evidence>
<evidence type="ECO:0000313" key="3">
    <source>
        <dbReference type="Proteomes" id="UP000193870"/>
    </source>
</evidence>
<keyword evidence="3" id="KW-1185">Reference proteome</keyword>
<dbReference type="PROSITE" id="PS51257">
    <property type="entry name" value="PROKAR_LIPOPROTEIN"/>
    <property type="match status" value="1"/>
</dbReference>
<dbReference type="OrthoDB" id="7819234at2"/>
<dbReference type="SUPFAM" id="SSF48452">
    <property type="entry name" value="TPR-like"/>
    <property type="match status" value="1"/>
</dbReference>
<dbReference type="InterPro" id="IPR011990">
    <property type="entry name" value="TPR-like_helical_dom_sf"/>
</dbReference>
<proteinExistence type="predicted"/>
<sequence>MRHTLILALCLGGVMTLSACGGRSGNADVDRALKDLNVVDSANLNQVMLASSDPREAVQYFRKAVADNPDRIDLQRGLAQALIRAKQPGQAASVWARVAESRGAEPDDRLALADALIRSDDWASASAQLARVPDSHRTFQRYRLEAMIADSRGDWTAADSLYQTAVGLTTQPAGTLNNWGFSKLSRGQPTEAESLFAEALSYEPGLFTAKNNLALARGSQRNYELPVVQMSQVERAQLLHTLALSAIKQGDVSVGEGLLRDAIDTHPQHFDAAQVALDALGSNVTN</sequence>
<dbReference type="STRING" id="315423.SAMN04488020_107111"/>
<accession>A0A1Y5T316</accession>
<keyword evidence="1" id="KW-0732">Signal</keyword>
<dbReference type="Proteomes" id="UP000193870">
    <property type="component" value="Unassembled WGS sequence"/>
</dbReference>
<feature type="signal peptide" evidence="1">
    <location>
        <begin position="1"/>
        <end position="19"/>
    </location>
</feature>
<reference evidence="2 3" key="1">
    <citation type="submission" date="2017-03" db="EMBL/GenBank/DDBJ databases">
        <authorList>
            <person name="Afonso C.L."/>
            <person name="Miller P.J."/>
            <person name="Scott M.A."/>
            <person name="Spackman E."/>
            <person name="Goraichik I."/>
            <person name="Dimitrov K.M."/>
            <person name="Suarez D.L."/>
            <person name="Swayne D.E."/>
        </authorList>
    </citation>
    <scope>NUCLEOTIDE SEQUENCE [LARGE SCALE GENOMIC DNA]</scope>
    <source>
        <strain evidence="2 3">CECT 7066</strain>
    </source>
</reference>